<protein>
    <submittedName>
        <fullName evidence="2">Uncharacterized protein</fullName>
    </submittedName>
</protein>
<keyword evidence="1" id="KW-0472">Membrane</keyword>
<evidence type="ECO:0000256" key="1">
    <source>
        <dbReference type="SAM" id="Phobius"/>
    </source>
</evidence>
<dbReference type="AlphaFoldDB" id="A0A2P2N6U9"/>
<evidence type="ECO:0000313" key="2">
    <source>
        <dbReference type="EMBL" id="MBX38175.1"/>
    </source>
</evidence>
<keyword evidence="1" id="KW-0812">Transmembrane</keyword>
<keyword evidence="1" id="KW-1133">Transmembrane helix</keyword>
<reference evidence="2" key="1">
    <citation type="submission" date="2018-02" db="EMBL/GenBank/DDBJ databases">
        <title>Rhizophora mucronata_Transcriptome.</title>
        <authorList>
            <person name="Meera S.P."/>
            <person name="Sreeshan A."/>
            <person name="Augustine A."/>
        </authorList>
    </citation>
    <scope>NUCLEOTIDE SEQUENCE</scope>
    <source>
        <tissue evidence="2">Leaf</tissue>
    </source>
</reference>
<organism evidence="2">
    <name type="scientific">Rhizophora mucronata</name>
    <name type="common">Asiatic mangrove</name>
    <dbReference type="NCBI Taxonomy" id="61149"/>
    <lineage>
        <taxon>Eukaryota</taxon>
        <taxon>Viridiplantae</taxon>
        <taxon>Streptophyta</taxon>
        <taxon>Embryophyta</taxon>
        <taxon>Tracheophyta</taxon>
        <taxon>Spermatophyta</taxon>
        <taxon>Magnoliopsida</taxon>
        <taxon>eudicotyledons</taxon>
        <taxon>Gunneridae</taxon>
        <taxon>Pentapetalae</taxon>
        <taxon>rosids</taxon>
        <taxon>fabids</taxon>
        <taxon>Malpighiales</taxon>
        <taxon>Rhizophoraceae</taxon>
        <taxon>Rhizophora</taxon>
    </lineage>
</organism>
<name>A0A2P2N6U9_RHIMU</name>
<proteinExistence type="predicted"/>
<dbReference type="EMBL" id="GGEC01057691">
    <property type="protein sequence ID" value="MBX38175.1"/>
    <property type="molecule type" value="Transcribed_RNA"/>
</dbReference>
<feature type="transmembrane region" description="Helical" evidence="1">
    <location>
        <begin position="6"/>
        <end position="26"/>
    </location>
</feature>
<sequence>MCLIGFSCIGIVGECVCFFCFLFTLYQKSVYNYSMMEVQYLYG</sequence>
<accession>A0A2P2N6U9</accession>